<evidence type="ECO:0000256" key="1">
    <source>
        <dbReference type="ARBA" id="ARBA00006594"/>
    </source>
</evidence>
<dbReference type="CDD" id="cd16403">
    <property type="entry name" value="ParB_N_like_MT"/>
    <property type="match status" value="1"/>
</dbReference>
<accession>A0ABN8JG55</accession>
<dbReference type="Proteomes" id="UP001153050">
    <property type="component" value="Unassembled WGS sequence"/>
</dbReference>
<dbReference type="InterPro" id="IPR003115">
    <property type="entry name" value="ParB_N"/>
</dbReference>
<dbReference type="PIRSF" id="PIRSF036758">
    <property type="entry name" value="Aden_M_ParB"/>
    <property type="match status" value="1"/>
</dbReference>
<proteinExistence type="inferred from homology"/>
<evidence type="ECO:0000313" key="7">
    <source>
        <dbReference type="EMBL" id="CAH2396490.1"/>
    </source>
</evidence>
<evidence type="ECO:0000259" key="6">
    <source>
        <dbReference type="SMART" id="SM00470"/>
    </source>
</evidence>
<dbReference type="EMBL" id="CAKXZT010000042">
    <property type="protein sequence ID" value="CAH2396490.1"/>
    <property type="molecule type" value="Genomic_DNA"/>
</dbReference>
<evidence type="ECO:0000256" key="4">
    <source>
        <dbReference type="ARBA" id="ARBA00047942"/>
    </source>
</evidence>
<protein>
    <recommendedName>
        <fullName evidence="5">Methyltransferase</fullName>
        <ecNumber evidence="5">2.1.1.-</ecNumber>
    </recommendedName>
</protein>
<dbReference type="InterPro" id="IPR036086">
    <property type="entry name" value="ParB/Sulfiredoxin_sf"/>
</dbReference>
<organism evidence="7 8">
    <name type="scientific">Mesorhizobium escarrei</name>
    <dbReference type="NCBI Taxonomy" id="666018"/>
    <lineage>
        <taxon>Bacteria</taxon>
        <taxon>Pseudomonadati</taxon>
        <taxon>Pseudomonadota</taxon>
        <taxon>Alphaproteobacteria</taxon>
        <taxon>Hyphomicrobiales</taxon>
        <taxon>Phyllobacteriaceae</taxon>
        <taxon>Mesorhizobium</taxon>
    </lineage>
</organism>
<reference evidence="7 8" key="1">
    <citation type="submission" date="2022-03" db="EMBL/GenBank/DDBJ databases">
        <authorList>
            <person name="Brunel B."/>
        </authorList>
    </citation>
    <scope>NUCLEOTIDE SEQUENCE [LARGE SCALE GENOMIC DNA]</scope>
    <source>
        <strain evidence="7">STM5069sample</strain>
    </source>
</reference>
<gene>
    <name evidence="7" type="ORF">MES5069_1360011</name>
</gene>
<evidence type="ECO:0000256" key="5">
    <source>
        <dbReference type="RuleBase" id="RU362026"/>
    </source>
</evidence>
<dbReference type="InterPro" id="IPR015840">
    <property type="entry name" value="DNA_MeTrfase_ParB"/>
</dbReference>
<dbReference type="SMART" id="SM00470">
    <property type="entry name" value="ParB"/>
    <property type="match status" value="1"/>
</dbReference>
<dbReference type="PROSITE" id="PS00092">
    <property type="entry name" value="N6_MTASE"/>
    <property type="match status" value="1"/>
</dbReference>
<name>A0ABN8JG55_9HYPH</name>
<dbReference type="Gene3D" id="3.40.50.150">
    <property type="entry name" value="Vaccinia Virus protein VP39"/>
    <property type="match status" value="1"/>
</dbReference>
<dbReference type="SUPFAM" id="SSF53335">
    <property type="entry name" value="S-adenosyl-L-methionine-dependent methyltransferases"/>
    <property type="match status" value="1"/>
</dbReference>
<dbReference type="SUPFAM" id="SSF110849">
    <property type="entry name" value="ParB/Sulfiredoxin"/>
    <property type="match status" value="1"/>
</dbReference>
<evidence type="ECO:0000256" key="2">
    <source>
        <dbReference type="ARBA" id="ARBA00022603"/>
    </source>
</evidence>
<dbReference type="Pfam" id="PF01555">
    <property type="entry name" value="N6_N4_Mtase"/>
    <property type="match status" value="1"/>
</dbReference>
<comment type="catalytic activity">
    <reaction evidence="4">
        <text>a 2'-deoxyadenosine in DNA + S-adenosyl-L-methionine = an N(6)-methyl-2'-deoxyadenosine in DNA + S-adenosyl-L-homocysteine + H(+)</text>
        <dbReference type="Rhea" id="RHEA:15197"/>
        <dbReference type="Rhea" id="RHEA-COMP:12418"/>
        <dbReference type="Rhea" id="RHEA-COMP:12419"/>
        <dbReference type="ChEBI" id="CHEBI:15378"/>
        <dbReference type="ChEBI" id="CHEBI:57856"/>
        <dbReference type="ChEBI" id="CHEBI:59789"/>
        <dbReference type="ChEBI" id="CHEBI:90615"/>
        <dbReference type="ChEBI" id="CHEBI:90616"/>
        <dbReference type="EC" id="2.1.1.72"/>
    </reaction>
</comment>
<dbReference type="PRINTS" id="PR00508">
    <property type="entry name" value="S21N4MTFRASE"/>
</dbReference>
<dbReference type="GO" id="GO:0008168">
    <property type="term" value="F:methyltransferase activity"/>
    <property type="evidence" value="ECO:0007669"/>
    <property type="project" value="UniProtKB-KW"/>
</dbReference>
<dbReference type="InterPro" id="IPR002052">
    <property type="entry name" value="DNA_methylase_N6_adenine_CS"/>
</dbReference>
<keyword evidence="2 7" id="KW-0489">Methyltransferase</keyword>
<keyword evidence="8" id="KW-1185">Reference proteome</keyword>
<dbReference type="InterPro" id="IPR001091">
    <property type="entry name" value="RM_Methyltransferase"/>
</dbReference>
<dbReference type="Gene3D" id="3.90.1530.10">
    <property type="entry name" value="Conserved hypothetical protein from pyrococcus furiosus pfu- 392566-001, ParB domain"/>
    <property type="match status" value="1"/>
</dbReference>
<comment type="similarity">
    <text evidence="1 5">Belongs to the N(4)/N(6)-methyltransferase family.</text>
</comment>
<dbReference type="InterPro" id="IPR002941">
    <property type="entry name" value="DNA_methylase_N4/N6"/>
</dbReference>
<sequence length="440" mass="48543">MQTISVRRSRVEDIKPYPQTARRHSSRKLAKLRASVSKFGIITPILVDENSTIVDGHARFIAAKDLGHREVPTISTLGLLAEDIRALRLALNRLQGETTWDRAVVQSELKALIDLDYDLDLTAFDSVEIDSFVEINPVPAGEIEELDASSLEDAAVPIARVGDVWLLGKHRVGCGDCLDQLFRRSVLNHKLADVCFTDPPYNVKINGNVSGLNVHEEFAMASGEMSEAEFGGFLRQSADAVKDSLSDTAISFVCMDWRGLSTLIKAADAIGFETVNIAVWVKTNPGMGSLYRSQHEFITVLKAKGARHRNNVELGKHGRSRSNVWTYRGVNVMGPERPLLREHPTVKPAALVADALRDVSKAGDRVFDPFLGSGSTLIAAERTKRVCIGIEISPRFVDTHHTPLAAGNRWRGHQGGRRHRLRRRQIFGSGLLAPSPVPHH</sequence>
<dbReference type="Pfam" id="PF02195">
    <property type="entry name" value="ParB_N"/>
    <property type="match status" value="1"/>
</dbReference>
<evidence type="ECO:0000313" key="8">
    <source>
        <dbReference type="Proteomes" id="UP001153050"/>
    </source>
</evidence>
<dbReference type="EC" id="2.1.1.-" evidence="5"/>
<feature type="domain" description="ParB-like N-terminal" evidence="6">
    <location>
        <begin position="7"/>
        <end position="93"/>
    </location>
</feature>
<dbReference type="GO" id="GO:0032259">
    <property type="term" value="P:methylation"/>
    <property type="evidence" value="ECO:0007669"/>
    <property type="project" value="UniProtKB-KW"/>
</dbReference>
<dbReference type="RefSeq" id="WP_254016866.1">
    <property type="nucleotide sequence ID" value="NZ_CAKXZT010000042.1"/>
</dbReference>
<comment type="caution">
    <text evidence="7">The sequence shown here is derived from an EMBL/GenBank/DDBJ whole genome shotgun (WGS) entry which is preliminary data.</text>
</comment>
<evidence type="ECO:0000256" key="3">
    <source>
        <dbReference type="ARBA" id="ARBA00022679"/>
    </source>
</evidence>
<keyword evidence="3 7" id="KW-0808">Transferase</keyword>
<dbReference type="InterPro" id="IPR029063">
    <property type="entry name" value="SAM-dependent_MTases_sf"/>
</dbReference>